<keyword evidence="1" id="KW-0175">Coiled coil</keyword>
<sequence length="99" mass="10734">MSNSGKGFTLGFITGTLVGSAVALLYAPDSGSNTRGKISYQVSNYVDELNKLINQLKNEREKIASDAKQKGDDVVSDAKKRADDLIKEAEALLENIEKK</sequence>
<dbReference type="PANTHER" id="PTHR35792">
    <property type="entry name" value="GENERAL STRESS PROTEIN"/>
    <property type="match status" value="1"/>
</dbReference>
<evidence type="ECO:0000256" key="1">
    <source>
        <dbReference type="SAM" id="Coils"/>
    </source>
</evidence>
<comment type="caution">
    <text evidence="2">The sequence shown here is derived from an EMBL/GenBank/DDBJ whole genome shotgun (WGS) entry which is preliminary data.</text>
</comment>
<dbReference type="PANTHER" id="PTHR35792:SF1">
    <property type="entry name" value="SLL0268 PROTEIN"/>
    <property type="match status" value="1"/>
</dbReference>
<evidence type="ECO:0000313" key="2">
    <source>
        <dbReference type="EMBL" id="PKD45302.1"/>
    </source>
</evidence>
<dbReference type="Proteomes" id="UP000233398">
    <property type="component" value="Unassembled WGS sequence"/>
</dbReference>
<proteinExistence type="predicted"/>
<dbReference type="EMBL" id="PISP01000001">
    <property type="protein sequence ID" value="PKD45302.1"/>
    <property type="molecule type" value="Genomic_DNA"/>
</dbReference>
<dbReference type="InterPro" id="IPR052928">
    <property type="entry name" value="Desiccation-related_membrane"/>
</dbReference>
<dbReference type="OrthoDB" id="598035at2"/>
<dbReference type="RefSeq" id="WP_101072874.1">
    <property type="nucleotide sequence ID" value="NZ_PISP01000001.1"/>
</dbReference>
<dbReference type="Pfam" id="PF12732">
    <property type="entry name" value="YtxH"/>
    <property type="match status" value="1"/>
</dbReference>
<feature type="coiled-coil region" evidence="1">
    <location>
        <begin position="42"/>
        <end position="99"/>
    </location>
</feature>
<dbReference type="InterPro" id="IPR024623">
    <property type="entry name" value="YtxH"/>
</dbReference>
<organism evidence="2 3">
    <name type="scientific">Rhodohalobacter barkolensis</name>
    <dbReference type="NCBI Taxonomy" id="2053187"/>
    <lineage>
        <taxon>Bacteria</taxon>
        <taxon>Pseudomonadati</taxon>
        <taxon>Balneolota</taxon>
        <taxon>Balneolia</taxon>
        <taxon>Balneolales</taxon>
        <taxon>Balneolaceae</taxon>
        <taxon>Rhodohalobacter</taxon>
    </lineage>
</organism>
<protein>
    <submittedName>
        <fullName evidence="2">Gas vesicle protein</fullName>
    </submittedName>
</protein>
<dbReference type="AlphaFoldDB" id="A0A2N0VM91"/>
<evidence type="ECO:0000313" key="3">
    <source>
        <dbReference type="Proteomes" id="UP000233398"/>
    </source>
</evidence>
<gene>
    <name evidence="2" type="ORF">CWD77_07630</name>
</gene>
<name>A0A2N0VM91_9BACT</name>
<reference evidence="2 3" key="1">
    <citation type="submission" date="2017-11" db="EMBL/GenBank/DDBJ databases">
        <title>Rhodohalobacter 15182 sp. nov., isolated from a salt lake.</title>
        <authorList>
            <person name="Han S."/>
        </authorList>
    </citation>
    <scope>NUCLEOTIDE SEQUENCE [LARGE SCALE GENOMIC DNA]</scope>
    <source>
        <strain evidence="2 3">15182</strain>
    </source>
</reference>
<accession>A0A2N0VM91</accession>
<keyword evidence="3" id="KW-1185">Reference proteome</keyword>